<dbReference type="EMBL" id="BLLF01002520">
    <property type="protein sequence ID" value="GFH24377.1"/>
    <property type="molecule type" value="Genomic_DNA"/>
</dbReference>
<name>A0A699ZNH9_HAELA</name>
<gene>
    <name evidence="1" type="ORF">HaLaN_22163</name>
</gene>
<dbReference type="Proteomes" id="UP000485058">
    <property type="component" value="Unassembled WGS sequence"/>
</dbReference>
<evidence type="ECO:0000313" key="2">
    <source>
        <dbReference type="Proteomes" id="UP000485058"/>
    </source>
</evidence>
<evidence type="ECO:0000313" key="1">
    <source>
        <dbReference type="EMBL" id="GFH24377.1"/>
    </source>
</evidence>
<reference evidence="1 2" key="1">
    <citation type="submission" date="2020-02" db="EMBL/GenBank/DDBJ databases">
        <title>Draft genome sequence of Haematococcus lacustris strain NIES-144.</title>
        <authorList>
            <person name="Morimoto D."/>
            <person name="Nakagawa S."/>
            <person name="Yoshida T."/>
            <person name="Sawayama S."/>
        </authorList>
    </citation>
    <scope>NUCLEOTIDE SEQUENCE [LARGE SCALE GENOMIC DNA]</scope>
    <source>
        <strain evidence="1 2">NIES-144</strain>
    </source>
</reference>
<proteinExistence type="predicted"/>
<accession>A0A699ZNH9</accession>
<comment type="caution">
    <text evidence="1">The sequence shown here is derived from an EMBL/GenBank/DDBJ whole genome shotgun (WGS) entry which is preliminary data.</text>
</comment>
<sequence length="108" mass="11971">MMWLAPPKPSAFRLLGRLSNASPTRVDKLQHESTCLQIFNENERVSLKNLKSFIVSETERMPLPSMLSVDPPSVAFSGCASSAVAAALWRQPSQSQHSQSLCNTRRTI</sequence>
<keyword evidence="2" id="KW-1185">Reference proteome</keyword>
<dbReference type="AlphaFoldDB" id="A0A699ZNH9"/>
<organism evidence="1 2">
    <name type="scientific">Haematococcus lacustris</name>
    <name type="common">Green alga</name>
    <name type="synonym">Haematococcus pluvialis</name>
    <dbReference type="NCBI Taxonomy" id="44745"/>
    <lineage>
        <taxon>Eukaryota</taxon>
        <taxon>Viridiplantae</taxon>
        <taxon>Chlorophyta</taxon>
        <taxon>core chlorophytes</taxon>
        <taxon>Chlorophyceae</taxon>
        <taxon>CS clade</taxon>
        <taxon>Chlamydomonadales</taxon>
        <taxon>Haematococcaceae</taxon>
        <taxon>Haematococcus</taxon>
    </lineage>
</organism>
<protein>
    <submittedName>
        <fullName evidence="1">Uncharacterized protein</fullName>
    </submittedName>
</protein>